<dbReference type="Gene3D" id="3.40.710.10">
    <property type="entry name" value="DD-peptidase/beta-lactamase superfamily"/>
    <property type="match status" value="1"/>
</dbReference>
<evidence type="ECO:0000256" key="3">
    <source>
        <dbReference type="SAM" id="SignalP"/>
    </source>
</evidence>
<dbReference type="InterPro" id="IPR012338">
    <property type="entry name" value="Beta-lactam/transpept-like"/>
</dbReference>
<feature type="domain" description="Penicillin-binding protein transpeptidase" evidence="4">
    <location>
        <begin position="59"/>
        <end position="323"/>
    </location>
</feature>
<dbReference type="InterPro" id="IPR050515">
    <property type="entry name" value="Beta-lactam/transpept"/>
</dbReference>
<keyword evidence="3" id="KW-0732">Signal</keyword>
<evidence type="ECO:0000313" key="5">
    <source>
        <dbReference type="EMBL" id="MQO56305.1"/>
    </source>
</evidence>
<accession>A0A6A7VTD5</accession>
<dbReference type="PROSITE" id="PS51257">
    <property type="entry name" value="PROKAR_LIPOPROTEIN"/>
    <property type="match status" value="1"/>
</dbReference>
<dbReference type="Proteomes" id="UP000358159">
    <property type="component" value="Unassembled WGS sequence"/>
</dbReference>
<dbReference type="PANTHER" id="PTHR30627:SF1">
    <property type="entry name" value="PEPTIDOGLYCAN D,D-TRANSPEPTIDASE FTSI"/>
    <property type="match status" value="1"/>
</dbReference>
<evidence type="ECO:0000313" key="6">
    <source>
        <dbReference type="Proteomes" id="UP000358159"/>
    </source>
</evidence>
<protein>
    <submittedName>
        <fullName evidence="5">Penicillin-binding protein</fullName>
    </submittedName>
</protein>
<dbReference type="Gene3D" id="3.30.450.330">
    <property type="match status" value="1"/>
</dbReference>
<name>A0A6A7VTD5_9BACT</name>
<feature type="chain" id="PRO_5043213501" evidence="3">
    <location>
        <begin position="21"/>
        <end position="327"/>
    </location>
</feature>
<dbReference type="Pfam" id="PF00905">
    <property type="entry name" value="Transpeptidase"/>
    <property type="match status" value="1"/>
</dbReference>
<dbReference type="GO" id="GO:0005886">
    <property type="term" value="C:plasma membrane"/>
    <property type="evidence" value="ECO:0007669"/>
    <property type="project" value="TreeGrafter"/>
</dbReference>
<evidence type="ECO:0000256" key="1">
    <source>
        <dbReference type="ARBA" id="ARBA00004370"/>
    </source>
</evidence>
<dbReference type="GO" id="GO:0071555">
    <property type="term" value="P:cell wall organization"/>
    <property type="evidence" value="ECO:0007669"/>
    <property type="project" value="TreeGrafter"/>
</dbReference>
<reference evidence="5 6" key="1">
    <citation type="submission" date="2019-09" db="EMBL/GenBank/DDBJ databases">
        <title>Distinct polysaccharide growth profiles of human intestinal Prevotella copri isolates.</title>
        <authorList>
            <person name="Fehlner-Peach H."/>
            <person name="Magnabosco C."/>
            <person name="Raghavan V."/>
            <person name="Scher J.U."/>
            <person name="Tett A."/>
            <person name="Cox L.M."/>
            <person name="Gottsegen C."/>
            <person name="Watters A."/>
            <person name="Wiltshire- Gordon J.D."/>
            <person name="Segata N."/>
            <person name="Bonneau R."/>
            <person name="Littman D.R."/>
        </authorList>
    </citation>
    <scope>NUCLEOTIDE SEQUENCE [LARGE SCALE GENOMIC DNA]</scope>
    <source>
        <strain evidence="5 6">BVe41219</strain>
    </source>
</reference>
<dbReference type="SUPFAM" id="SSF56601">
    <property type="entry name" value="beta-lactamase/transpeptidase-like"/>
    <property type="match status" value="1"/>
</dbReference>
<evidence type="ECO:0000259" key="4">
    <source>
        <dbReference type="Pfam" id="PF00905"/>
    </source>
</evidence>
<feature type="signal peptide" evidence="3">
    <location>
        <begin position="1"/>
        <end position="20"/>
    </location>
</feature>
<dbReference type="PANTHER" id="PTHR30627">
    <property type="entry name" value="PEPTIDOGLYCAN D,D-TRANSPEPTIDASE"/>
    <property type="match status" value="1"/>
</dbReference>
<proteinExistence type="predicted"/>
<dbReference type="EMBL" id="VZAZ01000049">
    <property type="protein sequence ID" value="MQO56305.1"/>
    <property type="molecule type" value="Genomic_DNA"/>
</dbReference>
<comment type="subcellular location">
    <subcellularLocation>
        <location evidence="1">Membrane</location>
    </subcellularLocation>
</comment>
<gene>
    <name evidence="5" type="ORF">F7D42_11440</name>
</gene>
<dbReference type="AlphaFoldDB" id="A0A6A7VTD5"/>
<comment type="caution">
    <text evidence="5">The sequence shown here is derived from an EMBL/GenBank/DDBJ whole genome shotgun (WGS) entry which is preliminary data.</text>
</comment>
<organism evidence="5 6">
    <name type="scientific">Segatella copri</name>
    <dbReference type="NCBI Taxonomy" id="165179"/>
    <lineage>
        <taxon>Bacteria</taxon>
        <taxon>Pseudomonadati</taxon>
        <taxon>Bacteroidota</taxon>
        <taxon>Bacteroidia</taxon>
        <taxon>Bacteroidales</taxon>
        <taxon>Prevotellaceae</taxon>
        <taxon>Segatella</taxon>
    </lineage>
</organism>
<keyword evidence="2" id="KW-0472">Membrane</keyword>
<dbReference type="InterPro" id="IPR001460">
    <property type="entry name" value="PCN-bd_Tpept"/>
</dbReference>
<dbReference type="GO" id="GO:0008658">
    <property type="term" value="F:penicillin binding"/>
    <property type="evidence" value="ECO:0007669"/>
    <property type="project" value="InterPro"/>
</dbReference>
<sequence>MIMKKEICLLVLAIALLALASCKSSLKSEESVSNINNALQDSVEVILEKHLVEYGAMDGVAIIMETESGKVRAMVGLEAKDDSAYVRADSLAASKHSSALMRTVSVLAALNTGKVKPDDMFDSGVGVFVYDNDTIYDHNWRKGGYGEMTLWQTLAYSSDIGILKAVDEAFPDKKDFLASVRKMSFGQPLEVEGMKLDSCVQDSEMPWCYYAMGFQKITPLQMLAFYNAIANKDSIASPSSIVDIRGMLEGVVSKGLAKRAMSDKVKVAGMNGTIRNEDCTLTAEFCGYFPADKPKYTMLVSVHRKELPAAGGRMAGSIFKEIAEMMM</sequence>
<evidence type="ECO:0000256" key="2">
    <source>
        <dbReference type="ARBA" id="ARBA00023136"/>
    </source>
</evidence>